<evidence type="ECO:0000256" key="6">
    <source>
        <dbReference type="SAM" id="Phobius"/>
    </source>
</evidence>
<comment type="caution">
    <text evidence="8">The sequence shown here is derived from an EMBL/GenBank/DDBJ whole genome shotgun (WGS) entry which is preliminary data.</text>
</comment>
<dbReference type="PANTHER" id="PTHR43124">
    <property type="entry name" value="PURINE EFFLUX PUMP PBUE"/>
    <property type="match status" value="1"/>
</dbReference>
<proteinExistence type="predicted"/>
<feature type="transmembrane region" description="Helical" evidence="6">
    <location>
        <begin position="132"/>
        <end position="154"/>
    </location>
</feature>
<feature type="transmembrane region" description="Helical" evidence="6">
    <location>
        <begin position="233"/>
        <end position="258"/>
    </location>
</feature>
<dbReference type="InterPro" id="IPR011701">
    <property type="entry name" value="MFS"/>
</dbReference>
<keyword evidence="3 6" id="KW-0812">Transmembrane</keyword>
<feature type="transmembrane region" description="Helical" evidence="6">
    <location>
        <begin position="205"/>
        <end position="227"/>
    </location>
</feature>
<dbReference type="InterPro" id="IPR050189">
    <property type="entry name" value="MFS_Efflux_Transporters"/>
</dbReference>
<evidence type="ECO:0000256" key="2">
    <source>
        <dbReference type="ARBA" id="ARBA00022475"/>
    </source>
</evidence>
<dbReference type="CDD" id="cd17324">
    <property type="entry name" value="MFS_NepI_like"/>
    <property type="match status" value="1"/>
</dbReference>
<evidence type="ECO:0000256" key="3">
    <source>
        <dbReference type="ARBA" id="ARBA00022692"/>
    </source>
</evidence>
<comment type="subcellular location">
    <subcellularLocation>
        <location evidence="1">Cell membrane</location>
        <topology evidence="1">Multi-pass membrane protein</topology>
    </subcellularLocation>
</comment>
<dbReference type="PROSITE" id="PS50850">
    <property type="entry name" value="MFS"/>
    <property type="match status" value="1"/>
</dbReference>
<keyword evidence="4 6" id="KW-1133">Transmembrane helix</keyword>
<evidence type="ECO:0000259" key="7">
    <source>
        <dbReference type="PROSITE" id="PS50850"/>
    </source>
</evidence>
<dbReference type="RefSeq" id="WP_387346700.1">
    <property type="nucleotide sequence ID" value="NZ_JBIAXI010000028.1"/>
</dbReference>
<dbReference type="Pfam" id="PF07690">
    <property type="entry name" value="MFS_1"/>
    <property type="match status" value="1"/>
</dbReference>
<evidence type="ECO:0000256" key="5">
    <source>
        <dbReference type="ARBA" id="ARBA00023136"/>
    </source>
</evidence>
<dbReference type="Proteomes" id="UP001602119">
    <property type="component" value="Unassembled WGS sequence"/>
</dbReference>
<evidence type="ECO:0000313" key="8">
    <source>
        <dbReference type="EMBL" id="MFF4778161.1"/>
    </source>
</evidence>
<reference evidence="8 9" key="1">
    <citation type="submission" date="2024-10" db="EMBL/GenBank/DDBJ databases">
        <title>The Natural Products Discovery Center: Release of the First 8490 Sequenced Strains for Exploring Actinobacteria Biosynthetic Diversity.</title>
        <authorList>
            <person name="Kalkreuter E."/>
            <person name="Kautsar S.A."/>
            <person name="Yang D."/>
            <person name="Bader C.D."/>
            <person name="Teijaro C.N."/>
            <person name="Fluegel L."/>
            <person name="Davis C.M."/>
            <person name="Simpson J.R."/>
            <person name="Lauterbach L."/>
            <person name="Steele A.D."/>
            <person name="Gui C."/>
            <person name="Meng S."/>
            <person name="Li G."/>
            <person name="Viehrig K."/>
            <person name="Ye F."/>
            <person name="Su P."/>
            <person name="Kiefer A.F."/>
            <person name="Nichols A."/>
            <person name="Cepeda A.J."/>
            <person name="Yan W."/>
            <person name="Fan B."/>
            <person name="Jiang Y."/>
            <person name="Adhikari A."/>
            <person name="Zheng C.-J."/>
            <person name="Schuster L."/>
            <person name="Cowan T.M."/>
            <person name="Smanski M.J."/>
            <person name="Chevrette M.G."/>
            <person name="De Carvalho L.P.S."/>
            <person name="Shen B."/>
        </authorList>
    </citation>
    <scope>NUCLEOTIDE SEQUENCE [LARGE SCALE GENOMIC DNA]</scope>
    <source>
        <strain evidence="8 9">NPDC001281</strain>
    </source>
</reference>
<name>A0ABW6VGV6_MICFU</name>
<feature type="transmembrane region" description="Helical" evidence="6">
    <location>
        <begin position="69"/>
        <end position="87"/>
    </location>
</feature>
<evidence type="ECO:0000313" key="9">
    <source>
        <dbReference type="Proteomes" id="UP001602119"/>
    </source>
</evidence>
<dbReference type="PANTHER" id="PTHR43124:SF3">
    <property type="entry name" value="CHLORAMPHENICOL EFFLUX PUMP RV0191"/>
    <property type="match status" value="1"/>
</dbReference>
<dbReference type="SUPFAM" id="SSF103473">
    <property type="entry name" value="MFS general substrate transporter"/>
    <property type="match status" value="1"/>
</dbReference>
<feature type="transmembrane region" description="Helical" evidence="6">
    <location>
        <begin position="331"/>
        <end position="354"/>
    </location>
</feature>
<keyword evidence="5 6" id="KW-0472">Membrane</keyword>
<gene>
    <name evidence="8" type="ORF">ACFY05_35575</name>
</gene>
<feature type="transmembrane region" description="Helical" evidence="6">
    <location>
        <begin position="42"/>
        <end position="62"/>
    </location>
</feature>
<accession>A0ABW6VGV6</accession>
<evidence type="ECO:0000256" key="1">
    <source>
        <dbReference type="ARBA" id="ARBA00004651"/>
    </source>
</evidence>
<keyword evidence="2" id="KW-1003">Cell membrane</keyword>
<feature type="domain" description="Major facilitator superfamily (MFS) profile" evidence="7">
    <location>
        <begin position="4"/>
        <end position="382"/>
    </location>
</feature>
<dbReference type="EMBL" id="JBIAXI010000028">
    <property type="protein sequence ID" value="MFF4778161.1"/>
    <property type="molecule type" value="Genomic_DNA"/>
</dbReference>
<organism evidence="8 9">
    <name type="scientific">Microtetraspora fusca</name>
    <dbReference type="NCBI Taxonomy" id="1997"/>
    <lineage>
        <taxon>Bacteria</taxon>
        <taxon>Bacillati</taxon>
        <taxon>Actinomycetota</taxon>
        <taxon>Actinomycetes</taxon>
        <taxon>Streptosporangiales</taxon>
        <taxon>Streptosporangiaceae</taxon>
        <taxon>Microtetraspora</taxon>
    </lineage>
</organism>
<dbReference type="NCBIfam" id="NF033135">
    <property type="entry name" value="cmx_cmrA"/>
    <property type="match status" value="1"/>
</dbReference>
<feature type="transmembrane region" description="Helical" evidence="6">
    <location>
        <begin position="360"/>
        <end position="381"/>
    </location>
</feature>
<keyword evidence="9" id="KW-1185">Reference proteome</keyword>
<feature type="transmembrane region" description="Helical" evidence="6">
    <location>
        <begin position="295"/>
        <end position="319"/>
    </location>
</feature>
<dbReference type="InterPro" id="IPR020846">
    <property type="entry name" value="MFS_dom"/>
</dbReference>
<dbReference type="Gene3D" id="1.20.1250.20">
    <property type="entry name" value="MFS general substrate transporter like domains"/>
    <property type="match status" value="2"/>
</dbReference>
<protein>
    <submittedName>
        <fullName evidence="8">Cmx/CmrA family chloramphenicol efflux MFS transporter</fullName>
    </submittedName>
</protein>
<feature type="transmembrane region" description="Helical" evidence="6">
    <location>
        <begin position="160"/>
        <end position="184"/>
    </location>
</feature>
<dbReference type="InterPro" id="IPR036259">
    <property type="entry name" value="MFS_trans_sf"/>
</dbReference>
<sequence>MPVLLYLLAVAVFAQGTSEFVLAGLLPGISRDLGVSLGEAGLLTSGFALGMVVGAPAMALAGRRLSPRWTLTGFLALFIAAHAVGALSGDFGVLLASRVIAALANAGFLAVTLSTVLALVPADRQARALSVVLGGTTLALIAGVPGGAAIGELLGWRAALWAIAALCVPALLVVAVATPTRFAGTAETGSASLRQELAVLRNHPAQASIVLAVLVNAATFCTFTYLAPLATDVAVLAPGAVPLLLAVFGVGTFVGVSVTGRLGDRHWRRLIGVTAPVLLLGWIVVALTAQHAVALWVLAPVMGGLSFALGSTLIARIAVTTRAAPTMGGSFSTVALNLGAILGPATGGMAIGIQGPRGPVLVSAAFVLLALACWWAVSRALRGDAVPSMRA</sequence>
<feature type="transmembrane region" description="Helical" evidence="6">
    <location>
        <begin position="270"/>
        <end position="289"/>
    </location>
</feature>
<feature type="transmembrane region" description="Helical" evidence="6">
    <location>
        <begin position="99"/>
        <end position="120"/>
    </location>
</feature>
<evidence type="ECO:0000256" key="4">
    <source>
        <dbReference type="ARBA" id="ARBA00022989"/>
    </source>
</evidence>